<dbReference type="InterPro" id="IPR036034">
    <property type="entry name" value="PDZ_sf"/>
</dbReference>
<protein>
    <recommendedName>
        <fullName evidence="4">PDZ domain-containing protein</fullName>
    </recommendedName>
</protein>
<dbReference type="KEGG" id="mng:MNEG_4839"/>
<evidence type="ECO:0008006" key="4">
    <source>
        <dbReference type="Google" id="ProtNLM"/>
    </source>
</evidence>
<dbReference type="AlphaFoldDB" id="A0A0D2JWR7"/>
<evidence type="ECO:0000313" key="2">
    <source>
        <dbReference type="EMBL" id="KIZ03118.1"/>
    </source>
</evidence>
<sequence>MRSLVPSAPTRTRHVPGDAHCWPSRPSLCTAKPTHVQQRRRDLARSPPLVTPAVSDSGESSGAASSSTVVSLDTGEQVEQLSVPLLARSNELVRADLRFPLGVVFEARDSLVVVAEVTPGGAADDAGVRVGDVLRATSAAMMRMTYPTTQLLLGGVGRPKLMRALVPATKFASTMDAVRSNMQLSDQITLFLERPGDGRVDGTSDGSSAGEQQQQEEQTEQDASVFDSSLFDE</sequence>
<organism evidence="2 3">
    <name type="scientific">Monoraphidium neglectum</name>
    <dbReference type="NCBI Taxonomy" id="145388"/>
    <lineage>
        <taxon>Eukaryota</taxon>
        <taxon>Viridiplantae</taxon>
        <taxon>Chlorophyta</taxon>
        <taxon>core chlorophytes</taxon>
        <taxon>Chlorophyceae</taxon>
        <taxon>CS clade</taxon>
        <taxon>Sphaeropleales</taxon>
        <taxon>Selenastraceae</taxon>
        <taxon>Monoraphidium</taxon>
    </lineage>
</organism>
<accession>A0A0D2JWR7</accession>
<feature type="compositionally biased region" description="Low complexity" evidence="1">
    <location>
        <begin position="53"/>
        <end position="71"/>
    </location>
</feature>
<dbReference type="GeneID" id="25737716"/>
<proteinExistence type="predicted"/>
<dbReference type="Proteomes" id="UP000054498">
    <property type="component" value="Unassembled WGS sequence"/>
</dbReference>
<dbReference type="OrthoDB" id="549059at2759"/>
<evidence type="ECO:0000313" key="3">
    <source>
        <dbReference type="Proteomes" id="UP000054498"/>
    </source>
</evidence>
<dbReference type="SUPFAM" id="SSF50156">
    <property type="entry name" value="PDZ domain-like"/>
    <property type="match status" value="1"/>
</dbReference>
<reference evidence="2 3" key="1">
    <citation type="journal article" date="2013" name="BMC Genomics">
        <title>Reconstruction of the lipid metabolism for the microalga Monoraphidium neglectum from its genome sequence reveals characteristics suitable for biofuel production.</title>
        <authorList>
            <person name="Bogen C."/>
            <person name="Al-Dilaimi A."/>
            <person name="Albersmeier A."/>
            <person name="Wichmann J."/>
            <person name="Grundmann M."/>
            <person name="Rupp O."/>
            <person name="Lauersen K.J."/>
            <person name="Blifernez-Klassen O."/>
            <person name="Kalinowski J."/>
            <person name="Goesmann A."/>
            <person name="Mussgnug J.H."/>
            <person name="Kruse O."/>
        </authorList>
    </citation>
    <scope>NUCLEOTIDE SEQUENCE [LARGE SCALE GENOMIC DNA]</scope>
    <source>
        <strain evidence="2 3">SAG 48.87</strain>
    </source>
</reference>
<gene>
    <name evidence="2" type="ORF">MNEG_4839</name>
</gene>
<feature type="region of interest" description="Disordered" evidence="1">
    <location>
        <begin position="194"/>
        <end position="233"/>
    </location>
</feature>
<dbReference type="Gene3D" id="2.30.42.10">
    <property type="match status" value="1"/>
</dbReference>
<dbReference type="EMBL" id="KK100911">
    <property type="protein sequence ID" value="KIZ03118.1"/>
    <property type="molecule type" value="Genomic_DNA"/>
</dbReference>
<dbReference type="RefSeq" id="XP_013902137.1">
    <property type="nucleotide sequence ID" value="XM_014046683.1"/>
</dbReference>
<keyword evidence="3" id="KW-1185">Reference proteome</keyword>
<evidence type="ECO:0000256" key="1">
    <source>
        <dbReference type="SAM" id="MobiDB-lite"/>
    </source>
</evidence>
<name>A0A0D2JWR7_9CHLO</name>
<feature type="region of interest" description="Disordered" evidence="1">
    <location>
        <begin position="36"/>
        <end position="73"/>
    </location>
</feature>